<keyword evidence="2" id="KW-1185">Reference proteome</keyword>
<dbReference type="HOGENOM" id="CLU_2321009_0_0_1"/>
<name>T0LB60_9MICR</name>
<dbReference type="Proteomes" id="UP000053780">
    <property type="component" value="Unassembled WGS sequence"/>
</dbReference>
<sequence>MIREGVCHTAIQNFKDKFKEIQVCLDLSEFSDFLNVNKKIVLDELLRLSKKHSNFVPLVQACKYIKKQLNKEIRNYDEFLYLGKMMDEPYQKNNDINNK</sequence>
<gene>
    <name evidence="1" type="ORF">NAPIS_ORF00902</name>
</gene>
<evidence type="ECO:0000313" key="1">
    <source>
        <dbReference type="EMBL" id="EQB61524.1"/>
    </source>
</evidence>
<accession>T0LB60</accession>
<dbReference type="AlphaFoldDB" id="T0LB60"/>
<evidence type="ECO:0000313" key="2">
    <source>
        <dbReference type="Proteomes" id="UP000053780"/>
    </source>
</evidence>
<dbReference type="VEuPathDB" id="MicrosporidiaDB:NAPIS_ORF00902"/>
<dbReference type="EMBL" id="KE647130">
    <property type="protein sequence ID" value="EQB61524.1"/>
    <property type="molecule type" value="Genomic_DNA"/>
</dbReference>
<reference evidence="1 2" key="1">
    <citation type="journal article" date="2013" name="BMC Genomics">
        <title>Genome sequencing and comparative genomics of honey bee microsporidia, Nosema apis reveal novel insights into host-parasite interactions.</title>
        <authorList>
            <person name="Chen Yp."/>
            <person name="Pettis J.S."/>
            <person name="Zhao Y."/>
            <person name="Liu X."/>
            <person name="Tallon L.J."/>
            <person name="Sadzewicz L.D."/>
            <person name="Li R."/>
            <person name="Zheng H."/>
            <person name="Huang S."/>
            <person name="Zhang X."/>
            <person name="Hamilton M.C."/>
            <person name="Pernal S.F."/>
            <person name="Melathopoulos A.P."/>
            <person name="Yan X."/>
            <person name="Evans J.D."/>
        </authorList>
    </citation>
    <scope>NUCLEOTIDE SEQUENCE [LARGE SCALE GENOMIC DNA]</scope>
    <source>
        <strain evidence="1 2">BRL 01</strain>
    </source>
</reference>
<proteinExistence type="predicted"/>
<protein>
    <submittedName>
        <fullName evidence="1">Uncharacterized protein</fullName>
    </submittedName>
</protein>
<dbReference type="OrthoDB" id="2200446at2759"/>
<organism evidence="1 2">
    <name type="scientific">Vairimorpha apis BRL 01</name>
    <dbReference type="NCBI Taxonomy" id="1037528"/>
    <lineage>
        <taxon>Eukaryota</taxon>
        <taxon>Fungi</taxon>
        <taxon>Fungi incertae sedis</taxon>
        <taxon>Microsporidia</taxon>
        <taxon>Nosematidae</taxon>
        <taxon>Vairimorpha</taxon>
    </lineage>
</organism>